<name>A0A9P6DTQ9_9AGAM</name>
<dbReference type="EMBL" id="MU129008">
    <property type="protein sequence ID" value="KAF9510864.1"/>
    <property type="molecule type" value="Genomic_DNA"/>
</dbReference>
<protein>
    <submittedName>
        <fullName evidence="2">Uncharacterized protein</fullName>
    </submittedName>
</protein>
<evidence type="ECO:0000313" key="2">
    <source>
        <dbReference type="EMBL" id="KAF9510864.1"/>
    </source>
</evidence>
<gene>
    <name evidence="2" type="ORF">BS47DRAFT_1347328</name>
</gene>
<organism evidence="2 3">
    <name type="scientific">Hydnum rufescens UP504</name>
    <dbReference type="NCBI Taxonomy" id="1448309"/>
    <lineage>
        <taxon>Eukaryota</taxon>
        <taxon>Fungi</taxon>
        <taxon>Dikarya</taxon>
        <taxon>Basidiomycota</taxon>
        <taxon>Agaricomycotina</taxon>
        <taxon>Agaricomycetes</taxon>
        <taxon>Cantharellales</taxon>
        <taxon>Hydnaceae</taxon>
        <taxon>Hydnum</taxon>
    </lineage>
</organism>
<feature type="compositionally biased region" description="Polar residues" evidence="1">
    <location>
        <begin position="34"/>
        <end position="62"/>
    </location>
</feature>
<reference evidence="2" key="1">
    <citation type="journal article" date="2020" name="Nat. Commun.">
        <title>Large-scale genome sequencing of mycorrhizal fungi provides insights into the early evolution of symbiotic traits.</title>
        <authorList>
            <person name="Miyauchi S."/>
            <person name="Kiss E."/>
            <person name="Kuo A."/>
            <person name="Drula E."/>
            <person name="Kohler A."/>
            <person name="Sanchez-Garcia M."/>
            <person name="Morin E."/>
            <person name="Andreopoulos B."/>
            <person name="Barry K.W."/>
            <person name="Bonito G."/>
            <person name="Buee M."/>
            <person name="Carver A."/>
            <person name="Chen C."/>
            <person name="Cichocki N."/>
            <person name="Clum A."/>
            <person name="Culley D."/>
            <person name="Crous P.W."/>
            <person name="Fauchery L."/>
            <person name="Girlanda M."/>
            <person name="Hayes R.D."/>
            <person name="Keri Z."/>
            <person name="LaButti K."/>
            <person name="Lipzen A."/>
            <person name="Lombard V."/>
            <person name="Magnuson J."/>
            <person name="Maillard F."/>
            <person name="Murat C."/>
            <person name="Nolan M."/>
            <person name="Ohm R.A."/>
            <person name="Pangilinan J."/>
            <person name="Pereira M.F."/>
            <person name="Perotto S."/>
            <person name="Peter M."/>
            <person name="Pfister S."/>
            <person name="Riley R."/>
            <person name="Sitrit Y."/>
            <person name="Stielow J.B."/>
            <person name="Szollosi G."/>
            <person name="Zifcakova L."/>
            <person name="Stursova M."/>
            <person name="Spatafora J.W."/>
            <person name="Tedersoo L."/>
            <person name="Vaario L.M."/>
            <person name="Yamada A."/>
            <person name="Yan M."/>
            <person name="Wang P."/>
            <person name="Xu J."/>
            <person name="Bruns T."/>
            <person name="Baldrian P."/>
            <person name="Vilgalys R."/>
            <person name="Dunand C."/>
            <person name="Henrissat B."/>
            <person name="Grigoriev I.V."/>
            <person name="Hibbett D."/>
            <person name="Nagy L.G."/>
            <person name="Martin F.M."/>
        </authorList>
    </citation>
    <scope>NUCLEOTIDE SEQUENCE</scope>
    <source>
        <strain evidence="2">UP504</strain>
    </source>
</reference>
<keyword evidence="3" id="KW-1185">Reference proteome</keyword>
<dbReference type="AlphaFoldDB" id="A0A9P6DTQ9"/>
<comment type="caution">
    <text evidence="2">The sequence shown here is derived from an EMBL/GenBank/DDBJ whole genome shotgun (WGS) entry which is preliminary data.</text>
</comment>
<feature type="region of interest" description="Disordered" evidence="1">
    <location>
        <begin position="1"/>
        <end position="70"/>
    </location>
</feature>
<evidence type="ECO:0000256" key="1">
    <source>
        <dbReference type="SAM" id="MobiDB-lite"/>
    </source>
</evidence>
<accession>A0A9P6DTQ9</accession>
<proteinExistence type="predicted"/>
<sequence length="109" mass="11428">MQTALAQGVLGPPGTSSSPVPGHSSPHPASSVVNTRPSSGVSMNGSPQSSSRLSPAQAQTAAISYANRGPADNKIDQFRVRLIFRIHKIHISLRLMILGPAVYSSEQDP</sequence>
<evidence type="ECO:0000313" key="3">
    <source>
        <dbReference type="Proteomes" id="UP000886523"/>
    </source>
</evidence>
<dbReference type="Proteomes" id="UP000886523">
    <property type="component" value="Unassembled WGS sequence"/>
</dbReference>
<feature type="compositionally biased region" description="Low complexity" evidence="1">
    <location>
        <begin position="8"/>
        <end position="33"/>
    </location>
</feature>